<gene>
    <name evidence="7" type="ordered locus">Spica_2716</name>
</gene>
<keyword evidence="2" id="KW-1003">Cell membrane</keyword>
<dbReference type="STRING" id="744872.Spica_2716"/>
<comment type="subcellular location">
    <subcellularLocation>
        <location evidence="1">Cell membrane</location>
        <topology evidence="1">Multi-pass membrane protein</topology>
    </subcellularLocation>
</comment>
<protein>
    <submittedName>
        <fullName evidence="7">Lysylphosphatidylglycerol synthetase/UPF0104</fullName>
    </submittedName>
</protein>
<dbReference type="NCBIfam" id="TIGR00374">
    <property type="entry name" value="flippase-like domain"/>
    <property type="match status" value="1"/>
</dbReference>
<dbReference type="RefSeq" id="WP_013970091.1">
    <property type="nucleotide sequence ID" value="NC_015732.1"/>
</dbReference>
<evidence type="ECO:0000256" key="3">
    <source>
        <dbReference type="ARBA" id="ARBA00022692"/>
    </source>
</evidence>
<evidence type="ECO:0000256" key="2">
    <source>
        <dbReference type="ARBA" id="ARBA00022475"/>
    </source>
</evidence>
<feature type="transmembrane region" description="Helical" evidence="6">
    <location>
        <begin position="160"/>
        <end position="178"/>
    </location>
</feature>
<dbReference type="InterPro" id="IPR022791">
    <property type="entry name" value="L-PG_synthase/AglD"/>
</dbReference>
<accession>F8F123</accession>
<sequence length="352" mass="40000">MNTERKKLLQSMFWAVLIGLLANLGIAFLMDFKDILGALKRVDFSILFVPFFFYLLIYIIDSVRLLMVLKQFNITISIWEAFYNSVNVTLFSNLTPMATGGQPFQILHLTSIGIDSKKATNVVLSRHVEFMLTAFFIFMISIPTAIGLANSMKIGRGPMYIGFMVSLIMSIFFLFALISPNTISRFVLRFDKTKLGNLLGRILKRENWAEVFHRWATSLKEEVSFLWAEKTLIMVTDLLLGCINLGLQAMSVYYVLMKLTPLQSTFFHVMATFVIINLVIYYIPTPGGSGSIEGAYIWIFSGMNNTPAATTVAIVLWRVATFYLHILFGFCIFFIHSYISDKGKSKNVFTQI</sequence>
<organism evidence="7 8">
    <name type="scientific">Gracilinema caldarium (strain ATCC 51460 / DSM 7334 / H1)</name>
    <name type="common">Treponema caldarium</name>
    <dbReference type="NCBI Taxonomy" id="744872"/>
    <lineage>
        <taxon>Bacteria</taxon>
        <taxon>Pseudomonadati</taxon>
        <taxon>Spirochaetota</taxon>
        <taxon>Spirochaetia</taxon>
        <taxon>Spirochaetales</taxon>
        <taxon>Breznakiellaceae</taxon>
        <taxon>Gracilinema</taxon>
    </lineage>
</organism>
<name>F8F123_GRAC1</name>
<evidence type="ECO:0000256" key="4">
    <source>
        <dbReference type="ARBA" id="ARBA00022989"/>
    </source>
</evidence>
<feature type="transmembrane region" description="Helical" evidence="6">
    <location>
        <begin position="265"/>
        <end position="283"/>
    </location>
</feature>
<feature type="transmembrane region" description="Helical" evidence="6">
    <location>
        <begin position="295"/>
        <end position="317"/>
    </location>
</feature>
<proteinExistence type="predicted"/>
<keyword evidence="8" id="KW-1185">Reference proteome</keyword>
<dbReference type="AlphaFoldDB" id="F8F123"/>
<evidence type="ECO:0000313" key="7">
    <source>
        <dbReference type="EMBL" id="AEJ20813.1"/>
    </source>
</evidence>
<feature type="transmembrane region" description="Helical" evidence="6">
    <location>
        <begin position="42"/>
        <end position="60"/>
    </location>
</feature>
<dbReference type="OrthoDB" id="9810654at2"/>
<dbReference type="GO" id="GO:0005886">
    <property type="term" value="C:plasma membrane"/>
    <property type="evidence" value="ECO:0007669"/>
    <property type="project" value="UniProtKB-SubCell"/>
</dbReference>
<dbReference type="eggNOG" id="COG0392">
    <property type="taxonomic scope" value="Bacteria"/>
</dbReference>
<dbReference type="PANTHER" id="PTHR37693:SF1">
    <property type="entry name" value="INTEGRAL MEMBRANE PROTEIN"/>
    <property type="match status" value="1"/>
</dbReference>
<keyword evidence="3 6" id="KW-0812">Transmembrane</keyword>
<dbReference type="PANTHER" id="PTHR37693">
    <property type="entry name" value="PHOSPHATIDYLGLYCEROL LYSYLTRANSFERASE"/>
    <property type="match status" value="1"/>
</dbReference>
<dbReference type="EMBL" id="CP002868">
    <property type="protein sequence ID" value="AEJ20813.1"/>
    <property type="molecule type" value="Genomic_DNA"/>
</dbReference>
<feature type="transmembrane region" description="Helical" evidence="6">
    <location>
        <begin position="322"/>
        <end position="339"/>
    </location>
</feature>
<dbReference type="Proteomes" id="UP000000503">
    <property type="component" value="Chromosome"/>
</dbReference>
<feature type="transmembrane region" description="Helical" evidence="6">
    <location>
        <begin position="12"/>
        <end position="30"/>
    </location>
</feature>
<feature type="transmembrane region" description="Helical" evidence="6">
    <location>
        <begin position="130"/>
        <end position="148"/>
    </location>
</feature>
<keyword evidence="5 6" id="KW-0472">Membrane</keyword>
<evidence type="ECO:0000256" key="1">
    <source>
        <dbReference type="ARBA" id="ARBA00004651"/>
    </source>
</evidence>
<evidence type="ECO:0000256" key="6">
    <source>
        <dbReference type="SAM" id="Phobius"/>
    </source>
</evidence>
<evidence type="ECO:0000256" key="5">
    <source>
        <dbReference type="ARBA" id="ARBA00023136"/>
    </source>
</evidence>
<reference evidence="8" key="1">
    <citation type="journal article" date="2013" name="Stand. Genomic Sci.">
        <title>Genome sequence of the thermophilic fresh-water bacterium Spirochaeta caldaria type strain (H1(T)), reclassification of Spirochaeta caldaria, Spirochaeta stenostrepta, and Spirochaeta zuelzerae in the genus Treponema as Treponema caldaria comb. nov., Treponema stenostrepta comb. nov., and Treponema zuelzerae comb. nov., and emendation of the genus Treponema.</title>
        <authorList>
            <person name="Abt B."/>
            <person name="Goker M."/>
            <person name="Scheuner C."/>
            <person name="Han C."/>
            <person name="Lu M."/>
            <person name="Misra M."/>
            <person name="Lapidus A."/>
            <person name="Nolan M."/>
            <person name="Lucas S."/>
            <person name="Hammon N."/>
            <person name="Deshpande S."/>
            <person name="Cheng J.F."/>
            <person name="Tapia R."/>
            <person name="Goodwin L.A."/>
            <person name="Pitluck S."/>
            <person name="Liolios K."/>
            <person name="Pagani I."/>
            <person name="Ivanova N."/>
            <person name="Mavromatis K."/>
            <person name="Mikhailova N."/>
            <person name="Huntemann M."/>
            <person name="Pati A."/>
            <person name="Chen A."/>
            <person name="Palaniappan K."/>
            <person name="Land M."/>
            <person name="Hauser L."/>
            <person name="Jeffries C.D."/>
            <person name="Rohde M."/>
            <person name="Spring S."/>
            <person name="Gronow S."/>
            <person name="Detter J.C."/>
            <person name="Bristow J."/>
            <person name="Eisen J.A."/>
            <person name="Markowitz V."/>
            <person name="Hugenholtz P."/>
            <person name="Kyrpides N.C."/>
            <person name="Woyke T."/>
            <person name="Klenk H.P."/>
        </authorList>
    </citation>
    <scope>NUCLEOTIDE SEQUENCE</scope>
    <source>
        <strain evidence="8">ATCC 51460 / DSM 7334 / H1</strain>
    </source>
</reference>
<evidence type="ECO:0000313" key="8">
    <source>
        <dbReference type="Proteomes" id="UP000000503"/>
    </source>
</evidence>
<keyword evidence="4 6" id="KW-1133">Transmembrane helix</keyword>
<dbReference type="HOGENOM" id="CLU_039146_3_0_12"/>
<dbReference type="Pfam" id="PF03706">
    <property type="entry name" value="LPG_synthase_TM"/>
    <property type="match status" value="1"/>
</dbReference>
<dbReference type="KEGG" id="scd:Spica_2716"/>